<accession>A0A9P3H7K6</accession>
<comment type="caution">
    <text evidence="2">The sequence shown here is derived from an EMBL/GenBank/DDBJ whole genome shotgun (WGS) entry which is preliminary data.</text>
</comment>
<feature type="compositionally biased region" description="Low complexity" evidence="1">
    <location>
        <begin position="167"/>
        <end position="187"/>
    </location>
</feature>
<evidence type="ECO:0000313" key="2">
    <source>
        <dbReference type="EMBL" id="GJJ71550.1"/>
    </source>
</evidence>
<dbReference type="Proteomes" id="UP000827284">
    <property type="component" value="Unassembled WGS sequence"/>
</dbReference>
<proteinExistence type="predicted"/>
<gene>
    <name evidence="2" type="ORF">EMPS_03900</name>
</gene>
<organism evidence="2 3">
    <name type="scientific">Entomortierella parvispora</name>
    <dbReference type="NCBI Taxonomy" id="205924"/>
    <lineage>
        <taxon>Eukaryota</taxon>
        <taxon>Fungi</taxon>
        <taxon>Fungi incertae sedis</taxon>
        <taxon>Mucoromycota</taxon>
        <taxon>Mortierellomycotina</taxon>
        <taxon>Mortierellomycetes</taxon>
        <taxon>Mortierellales</taxon>
        <taxon>Mortierellaceae</taxon>
        <taxon>Entomortierella</taxon>
    </lineage>
</organism>
<evidence type="ECO:0000313" key="3">
    <source>
        <dbReference type="Proteomes" id="UP000827284"/>
    </source>
</evidence>
<dbReference type="AlphaFoldDB" id="A0A9P3H7K6"/>
<reference evidence="2" key="1">
    <citation type="submission" date="2021-11" db="EMBL/GenBank/DDBJ databases">
        <authorList>
            <person name="Herlambang A."/>
            <person name="Guo Y."/>
            <person name="Takashima Y."/>
            <person name="Nishizawa T."/>
        </authorList>
    </citation>
    <scope>NUCLEOTIDE SEQUENCE</scope>
    <source>
        <strain evidence="2">E1425</strain>
    </source>
</reference>
<dbReference type="OrthoDB" id="2448546at2759"/>
<dbReference type="EMBL" id="BQFW01000005">
    <property type="protein sequence ID" value="GJJ71550.1"/>
    <property type="molecule type" value="Genomic_DNA"/>
</dbReference>
<keyword evidence="3" id="KW-1185">Reference proteome</keyword>
<evidence type="ECO:0000256" key="1">
    <source>
        <dbReference type="SAM" id="MobiDB-lite"/>
    </source>
</evidence>
<feature type="region of interest" description="Disordered" evidence="1">
    <location>
        <begin position="158"/>
        <end position="230"/>
    </location>
</feature>
<sequence length="230" mass="25315">MCHRAAGDATSVYHCHQDRCIAGVVLGVPRSQDRTLVLVPLSDTALTPISKRPRYDTNSPHPLIKGRTSNLDKFFYDEMLDRWLPEVYAAQNGGDTKAYVEGVRVMSEWQRFSFLLYCESNRGQKQLELLQSCSSLQVVSDDLAVSIKVQSVGSYKEKVQQKSGLNADSGAGMSSGGSHSSSFLASAPPRSRAEETYGKHDFDNLLFSPKKNSSGSHIPPQSDAEVKQSR</sequence>
<name>A0A9P3H7K6_9FUNG</name>
<feature type="compositionally biased region" description="Basic and acidic residues" evidence="1">
    <location>
        <begin position="191"/>
        <end position="203"/>
    </location>
</feature>
<protein>
    <submittedName>
        <fullName evidence="2">Uncharacterized protein</fullName>
    </submittedName>
</protein>
<reference evidence="2" key="2">
    <citation type="journal article" date="2022" name="Microbiol. Resour. Announc.">
        <title>Whole-Genome Sequence of Entomortierella parvispora E1425, a Mucoromycotan Fungus Associated with Burkholderiaceae-Related Endosymbiotic Bacteria.</title>
        <authorList>
            <person name="Herlambang A."/>
            <person name="Guo Y."/>
            <person name="Takashima Y."/>
            <person name="Narisawa K."/>
            <person name="Ohta H."/>
            <person name="Nishizawa T."/>
        </authorList>
    </citation>
    <scope>NUCLEOTIDE SEQUENCE</scope>
    <source>
        <strain evidence="2">E1425</strain>
    </source>
</reference>